<name>A0ACC0A263_CATRO</name>
<organism evidence="1 2">
    <name type="scientific">Catharanthus roseus</name>
    <name type="common">Madagascar periwinkle</name>
    <name type="synonym">Vinca rosea</name>
    <dbReference type="NCBI Taxonomy" id="4058"/>
    <lineage>
        <taxon>Eukaryota</taxon>
        <taxon>Viridiplantae</taxon>
        <taxon>Streptophyta</taxon>
        <taxon>Embryophyta</taxon>
        <taxon>Tracheophyta</taxon>
        <taxon>Spermatophyta</taxon>
        <taxon>Magnoliopsida</taxon>
        <taxon>eudicotyledons</taxon>
        <taxon>Gunneridae</taxon>
        <taxon>Pentapetalae</taxon>
        <taxon>asterids</taxon>
        <taxon>lamiids</taxon>
        <taxon>Gentianales</taxon>
        <taxon>Apocynaceae</taxon>
        <taxon>Rauvolfioideae</taxon>
        <taxon>Vinceae</taxon>
        <taxon>Catharanthinae</taxon>
        <taxon>Catharanthus</taxon>
    </lineage>
</organism>
<evidence type="ECO:0000313" key="1">
    <source>
        <dbReference type="EMBL" id="KAI5655000.1"/>
    </source>
</evidence>
<dbReference type="Proteomes" id="UP001060085">
    <property type="component" value="Linkage Group LG07"/>
</dbReference>
<comment type="caution">
    <text evidence="1">The sequence shown here is derived from an EMBL/GenBank/DDBJ whole genome shotgun (WGS) entry which is preliminary data.</text>
</comment>
<dbReference type="EMBL" id="CM044707">
    <property type="protein sequence ID" value="KAI5655000.1"/>
    <property type="molecule type" value="Genomic_DNA"/>
</dbReference>
<proteinExistence type="predicted"/>
<keyword evidence="2" id="KW-1185">Reference proteome</keyword>
<reference evidence="2" key="1">
    <citation type="journal article" date="2023" name="Nat. Plants">
        <title>Single-cell RNA sequencing provides a high-resolution roadmap for understanding the multicellular compartmentation of specialized metabolism.</title>
        <authorList>
            <person name="Sun S."/>
            <person name="Shen X."/>
            <person name="Li Y."/>
            <person name="Li Y."/>
            <person name="Wang S."/>
            <person name="Li R."/>
            <person name="Zhang H."/>
            <person name="Shen G."/>
            <person name="Guo B."/>
            <person name="Wei J."/>
            <person name="Xu J."/>
            <person name="St-Pierre B."/>
            <person name="Chen S."/>
            <person name="Sun C."/>
        </authorList>
    </citation>
    <scope>NUCLEOTIDE SEQUENCE [LARGE SCALE GENOMIC DNA]</scope>
</reference>
<accession>A0ACC0A263</accession>
<protein>
    <submittedName>
        <fullName evidence="1">Uncharacterized protein</fullName>
    </submittedName>
</protein>
<evidence type="ECO:0000313" key="2">
    <source>
        <dbReference type="Proteomes" id="UP001060085"/>
    </source>
</evidence>
<gene>
    <name evidence="1" type="ORF">M9H77_32187</name>
</gene>
<sequence>MTTEADDSAVPGVTLQLPFEMKTPRRHQQTRHCSRLVGGGPGDKGKEAHSCKKERRQPTLQGVTIGKEKKELREQEEETEELMGEEEAVQQLKRGETTKAEEEKSNTTAKAKSPKQQQKIPKRSCRNYI</sequence>